<keyword evidence="2" id="KW-1185">Reference proteome</keyword>
<feature type="non-terminal residue" evidence="1">
    <location>
        <position position="113"/>
    </location>
</feature>
<dbReference type="Proteomes" id="UP001162483">
    <property type="component" value="Unassembled WGS sequence"/>
</dbReference>
<reference evidence="1" key="1">
    <citation type="submission" date="2023-05" db="EMBL/GenBank/DDBJ databases">
        <authorList>
            <person name="Stuckert A."/>
        </authorList>
    </citation>
    <scope>NUCLEOTIDE SEQUENCE</scope>
</reference>
<comment type="caution">
    <text evidence="1">The sequence shown here is derived from an EMBL/GenBank/DDBJ whole genome shotgun (WGS) entry which is preliminary data.</text>
</comment>
<sequence>MRPGRCTPGPVSDHCVPRTQLITADKPQVSQSTPTLIIRLLIISAHQCHPPVPISATQQLHLSVSIIAAYQCSIISASSSMPSSVASSVQAIGVHQCFLSVLPIGAASSTHIS</sequence>
<evidence type="ECO:0000313" key="1">
    <source>
        <dbReference type="EMBL" id="CAI9538489.1"/>
    </source>
</evidence>
<dbReference type="EMBL" id="CATNWA010000894">
    <property type="protein sequence ID" value="CAI9538489.1"/>
    <property type="molecule type" value="Genomic_DNA"/>
</dbReference>
<protein>
    <submittedName>
        <fullName evidence="1">Uncharacterized protein</fullName>
    </submittedName>
</protein>
<name>A0ABN9AR30_9NEOB</name>
<proteinExistence type="predicted"/>
<gene>
    <name evidence="1" type="ORF">SPARVUS_LOCUS1442377</name>
</gene>
<evidence type="ECO:0000313" key="2">
    <source>
        <dbReference type="Proteomes" id="UP001162483"/>
    </source>
</evidence>
<accession>A0ABN9AR30</accession>
<organism evidence="1 2">
    <name type="scientific">Staurois parvus</name>
    <dbReference type="NCBI Taxonomy" id="386267"/>
    <lineage>
        <taxon>Eukaryota</taxon>
        <taxon>Metazoa</taxon>
        <taxon>Chordata</taxon>
        <taxon>Craniata</taxon>
        <taxon>Vertebrata</taxon>
        <taxon>Euteleostomi</taxon>
        <taxon>Amphibia</taxon>
        <taxon>Batrachia</taxon>
        <taxon>Anura</taxon>
        <taxon>Neobatrachia</taxon>
        <taxon>Ranoidea</taxon>
        <taxon>Ranidae</taxon>
        <taxon>Staurois</taxon>
    </lineage>
</organism>